<evidence type="ECO:0000256" key="1">
    <source>
        <dbReference type="SAM" id="MobiDB-lite"/>
    </source>
</evidence>
<proteinExistence type="predicted"/>
<feature type="compositionally biased region" description="Basic and acidic residues" evidence="1">
    <location>
        <begin position="36"/>
        <end position="50"/>
    </location>
</feature>
<organism evidence="2">
    <name type="scientific">Sus scrofa</name>
    <name type="common">Pig</name>
    <dbReference type="NCBI Taxonomy" id="9823"/>
    <lineage>
        <taxon>Eukaryota</taxon>
        <taxon>Metazoa</taxon>
        <taxon>Chordata</taxon>
        <taxon>Craniata</taxon>
        <taxon>Vertebrata</taxon>
        <taxon>Euteleostomi</taxon>
        <taxon>Mammalia</taxon>
        <taxon>Eutheria</taxon>
        <taxon>Laurasiatheria</taxon>
        <taxon>Artiodactyla</taxon>
        <taxon>Suina</taxon>
        <taxon>Suidae</taxon>
        <taxon>Sus</taxon>
    </lineage>
</organism>
<keyword evidence="2" id="KW-0687">Ribonucleoprotein</keyword>
<name>A0A480F5T5_PIG</name>
<evidence type="ECO:0000313" key="2">
    <source>
        <dbReference type="EMBL" id="HCZ95303.1"/>
    </source>
</evidence>
<accession>A0A480F5T5</accession>
<dbReference type="AlphaFoldDB" id="A0A480F5T5"/>
<sequence length="528" mass="57694">MEPGRGHSRDQKAKRSSLWGGALCWRLGGSWVRDDRRSAQTRSRDVESRSHQVPARVQEAAPRRAQELPGVQRSHGVIEHNILLGELQQHRIIEELADAHVLTQALPATGFDHELSGQVRSWLWLQGADDNALVQRITGYDLPMVEDRQGKGLPLRVSPQISLEAKRVDGRDESFDGVERGARDGSILSHMSPAPGQDGVDGRDTVCRGLDLYKVVGLHQTRSGHEEGRIDDSPGCGDDLAPAPMQGLLGNHCIQDLKLDISNQLVTEGPLPSSPLETLNDAVLHRAEKSLVHLRGQGVIHQDVGASGIRAKSPDGTGSQQIPVVLGLEELAQLLPVPCDLHHLVLYVLGQALLKGLSNHGDLVLLIGSFSKALEGGRFHYCLTKRDHGVSHLDVYLRVHLPQVVHHTIQVELPSTQNHVLARLFHLGGERRVALVDLAQAVQHLGQFGGVDRFHSDLDNRGGVELQGPENLSLLIASGLSYGRCLHNWLVNTFDQNPVASRNAVHFNVVPGAASNKQQWNLGRVLSP</sequence>
<feature type="region of interest" description="Disordered" evidence="1">
    <location>
        <begin position="36"/>
        <end position="70"/>
    </location>
</feature>
<dbReference type="EMBL" id="DQIR01038065">
    <property type="protein sequence ID" value="HCZ93540.1"/>
    <property type="molecule type" value="Transcribed_RNA"/>
</dbReference>
<reference evidence="2" key="1">
    <citation type="journal article" date="2019" name="PeerJ">
        <title>Genes of the pig, Sus scrofa, reconstructed with EvidentialGene.</title>
        <authorList>
            <person name="Gilbert D.G."/>
        </authorList>
    </citation>
    <scope>NUCLEOTIDE SEQUENCE</scope>
</reference>
<protein>
    <submittedName>
        <fullName evidence="2">116 kDa U5 small nuclear ribonucleoprotein component</fullName>
    </submittedName>
</protein>
<dbReference type="EMBL" id="DQIR01039828">
    <property type="protein sequence ID" value="HCZ95303.1"/>
    <property type="molecule type" value="Transcribed_RNA"/>
</dbReference>
<dbReference type="GO" id="GO:1990904">
    <property type="term" value="C:ribonucleoprotein complex"/>
    <property type="evidence" value="ECO:0007669"/>
    <property type="project" value="UniProtKB-KW"/>
</dbReference>